<protein>
    <submittedName>
        <fullName evidence="2">Uncharacterized protein</fullName>
    </submittedName>
</protein>
<evidence type="ECO:0000313" key="3">
    <source>
        <dbReference type="Proteomes" id="UP000638648"/>
    </source>
</evidence>
<proteinExistence type="predicted"/>
<evidence type="ECO:0000256" key="1">
    <source>
        <dbReference type="SAM" id="MobiDB-lite"/>
    </source>
</evidence>
<dbReference type="Proteomes" id="UP000638648">
    <property type="component" value="Unassembled WGS sequence"/>
</dbReference>
<feature type="region of interest" description="Disordered" evidence="1">
    <location>
        <begin position="158"/>
        <end position="182"/>
    </location>
</feature>
<dbReference type="AlphaFoldDB" id="A0A927R7Q5"/>
<reference evidence="2" key="1">
    <citation type="submission" date="2020-10" db="EMBL/GenBank/DDBJ databases">
        <title>Sequencing the genomes of 1000 actinobacteria strains.</title>
        <authorList>
            <person name="Klenk H.-P."/>
        </authorList>
    </citation>
    <scope>NUCLEOTIDE SEQUENCE</scope>
    <source>
        <strain evidence="2">DSM 45354</strain>
    </source>
</reference>
<sequence>MSLRWANWKMPARRPRLMHWPRNPSAMGAGCSPAIRCSTVSAACAPSGPAAWQLIRNGRSDGAAESPAATTRTSSTLVNVSSVRRRPRASVLSPLRSARSGTPNPAVQMVTVLGSSRPSRSRTASAVTAVTVEPGPSTTVTPSVASRWATKRRGRGCRYGPSTPPQTRVTARPSSASSAAVSIPVGPAPTTVTTAVAGAASRTGRNRCASSRLAIG</sequence>
<evidence type="ECO:0000313" key="2">
    <source>
        <dbReference type="EMBL" id="MBE1604489.1"/>
    </source>
</evidence>
<accession>A0A927R7Q5</accession>
<organism evidence="2 3">
    <name type="scientific">Actinopolymorpha pittospori</name>
    <dbReference type="NCBI Taxonomy" id="648752"/>
    <lineage>
        <taxon>Bacteria</taxon>
        <taxon>Bacillati</taxon>
        <taxon>Actinomycetota</taxon>
        <taxon>Actinomycetes</taxon>
        <taxon>Propionibacteriales</taxon>
        <taxon>Actinopolymorphaceae</taxon>
        <taxon>Actinopolymorpha</taxon>
    </lineage>
</organism>
<gene>
    <name evidence="2" type="ORF">HEB94_001337</name>
</gene>
<name>A0A927R7Q5_9ACTN</name>
<feature type="compositionally biased region" description="Low complexity" evidence="1">
    <location>
        <begin position="171"/>
        <end position="182"/>
    </location>
</feature>
<comment type="caution">
    <text evidence="2">The sequence shown here is derived from an EMBL/GenBank/DDBJ whole genome shotgun (WGS) entry which is preliminary data.</text>
</comment>
<keyword evidence="3" id="KW-1185">Reference proteome</keyword>
<dbReference type="EMBL" id="JADBEM010000001">
    <property type="protein sequence ID" value="MBE1604489.1"/>
    <property type="molecule type" value="Genomic_DNA"/>
</dbReference>